<sequence>MPFLPLELVIIVLRELGDAKYALCRASLVCRSWLPVARSLLFRHIRIQPLGLECQLVLGLCESPLETFSLARAHELSIDSRHHTVVPPTPHPTDLNCLLNWRSSDGQRTLTTVLEHVSDLKLSGLRWWTLDSCAKRTMLDGFRSVTKLHLSRLLFDVFDTPTSNATDDFVALLNSFPALEALDVESIHLPLNSAQREHRVVPTKLRSISLKEVGGNSRVMECLAPCPNVEVLAFTNLRPRHWFLLTPEWATALAGILNSAGESLKELTLAIPPGLVDPQASPALGKSLHTHTLNHIVLNLIMTALDLFLELLNISTTPNLEHINVSTDDPLFTLSFLQRLAASYDHFAGASLRSLSIPSLASLPQNPDHFNFGQLDRLLQHPVFAKVHELNFQIHAHAYGELIYMLDPNERGQGADSLFEMVIKRKISEFRRLMPLCDERGILRAEVVFWYVFSVSPRLV</sequence>
<dbReference type="InterPro" id="IPR001810">
    <property type="entry name" value="F-box_dom"/>
</dbReference>
<keyword evidence="3" id="KW-1185">Reference proteome</keyword>
<organism evidence="2 3">
    <name type="scientific">Marasmius tenuissimus</name>
    <dbReference type="NCBI Taxonomy" id="585030"/>
    <lineage>
        <taxon>Eukaryota</taxon>
        <taxon>Fungi</taxon>
        <taxon>Dikarya</taxon>
        <taxon>Basidiomycota</taxon>
        <taxon>Agaricomycotina</taxon>
        <taxon>Agaricomycetes</taxon>
        <taxon>Agaricomycetidae</taxon>
        <taxon>Agaricales</taxon>
        <taxon>Marasmiineae</taxon>
        <taxon>Marasmiaceae</taxon>
        <taxon>Marasmius</taxon>
    </lineage>
</organism>
<dbReference type="InterPro" id="IPR036047">
    <property type="entry name" value="F-box-like_dom_sf"/>
</dbReference>
<proteinExistence type="predicted"/>
<evidence type="ECO:0000313" key="3">
    <source>
        <dbReference type="Proteomes" id="UP001437256"/>
    </source>
</evidence>
<comment type="caution">
    <text evidence="2">The sequence shown here is derived from an EMBL/GenBank/DDBJ whole genome shotgun (WGS) entry which is preliminary data.</text>
</comment>
<dbReference type="Proteomes" id="UP001437256">
    <property type="component" value="Unassembled WGS sequence"/>
</dbReference>
<dbReference type="SUPFAM" id="SSF81383">
    <property type="entry name" value="F-box domain"/>
    <property type="match status" value="1"/>
</dbReference>
<evidence type="ECO:0000313" key="2">
    <source>
        <dbReference type="EMBL" id="KAL0057939.1"/>
    </source>
</evidence>
<protein>
    <recommendedName>
        <fullName evidence="1">F-box domain-containing protein</fullName>
    </recommendedName>
</protein>
<accession>A0ABR2ZAC1</accession>
<reference evidence="2 3" key="1">
    <citation type="submission" date="2024-05" db="EMBL/GenBank/DDBJ databases">
        <title>A draft genome resource for the thread blight pathogen Marasmius tenuissimus strain MS-2.</title>
        <authorList>
            <person name="Yulfo-Soto G.E."/>
            <person name="Baruah I.K."/>
            <person name="Amoako-Attah I."/>
            <person name="Bukari Y."/>
            <person name="Meinhardt L.W."/>
            <person name="Bailey B.A."/>
            <person name="Cohen S.P."/>
        </authorList>
    </citation>
    <scope>NUCLEOTIDE SEQUENCE [LARGE SCALE GENOMIC DNA]</scope>
    <source>
        <strain evidence="2 3">MS-2</strain>
    </source>
</reference>
<gene>
    <name evidence="2" type="ORF">AAF712_015403</name>
</gene>
<dbReference type="Pfam" id="PF12937">
    <property type="entry name" value="F-box-like"/>
    <property type="match status" value="1"/>
</dbReference>
<evidence type="ECO:0000259" key="1">
    <source>
        <dbReference type="Pfam" id="PF12937"/>
    </source>
</evidence>
<dbReference type="EMBL" id="JBBXMP010000405">
    <property type="protein sequence ID" value="KAL0057939.1"/>
    <property type="molecule type" value="Genomic_DNA"/>
</dbReference>
<name>A0ABR2ZAC1_9AGAR</name>
<feature type="domain" description="F-box" evidence="1">
    <location>
        <begin position="3"/>
        <end position="47"/>
    </location>
</feature>